<proteinExistence type="predicted"/>
<accession>A0A0F9QJH8</accession>
<evidence type="ECO:0000259" key="3">
    <source>
        <dbReference type="Pfam" id="PF18741"/>
    </source>
</evidence>
<dbReference type="InterPro" id="IPR011335">
    <property type="entry name" value="Restrct_endonuc-II-like"/>
</dbReference>
<dbReference type="InterPro" id="IPR047187">
    <property type="entry name" value="SF1_C_Upf1"/>
</dbReference>
<evidence type="ECO:0000313" key="4">
    <source>
        <dbReference type="EMBL" id="KKN37187.1"/>
    </source>
</evidence>
<dbReference type="FunFam" id="3.40.50.300:FF:002063">
    <property type="entry name" value="DNA helicase related protein"/>
    <property type="match status" value="1"/>
</dbReference>
<dbReference type="InterPro" id="IPR045055">
    <property type="entry name" value="DNA2/NAM7-like"/>
</dbReference>
<dbReference type="InterPro" id="IPR027417">
    <property type="entry name" value="P-loop_NTPase"/>
</dbReference>
<dbReference type="SUPFAM" id="SSF52980">
    <property type="entry name" value="Restriction endonuclease-like"/>
    <property type="match status" value="1"/>
</dbReference>
<dbReference type="SUPFAM" id="SSF52540">
    <property type="entry name" value="P-loop containing nucleoside triphosphate hydrolases"/>
    <property type="match status" value="1"/>
</dbReference>
<dbReference type="InterPro" id="IPR025103">
    <property type="entry name" value="DUF4011"/>
</dbReference>
<dbReference type="Gene3D" id="3.40.960.10">
    <property type="entry name" value="VSR Endonuclease"/>
    <property type="match status" value="1"/>
</dbReference>
<dbReference type="EMBL" id="LAZR01001912">
    <property type="protein sequence ID" value="KKN37187.1"/>
    <property type="molecule type" value="Genomic_DNA"/>
</dbReference>
<sequence length="1973" mass="220485">MELYLNSEVASTFSLAAQQNAYPLLKRMLISVPVAVERESSKPVTDIRVRLTSDPIFFEPEEWLIDRLEAGQSTKLQDRPLKPYFDKLSGLTEEMLVQLKFAVSYVDSDGQTRELSSHHEVSFLPADYWGGESRQAELLGAFVQPNIHTVEALTAKVAQGLRKAGQDSAINGYQSNTRERPFLFGAALWSTLFNERLTYLSPPSGWAERGQRIRPAADILEHKTAACLDTSVLFASCLENMGLNPVIALTRTHAFAGFWLIDECFPLLTNDDPIDLRKRMDTSDIVMFETTVVTNDSPVTFKQAIDRAKTLLEEDQESEFVMLVDIKQARARRVKPIGIIEEISTTNTLNGGEDEALGATIGIDAPPPLPPVRGDDRVYEETPETRVDMWQRKLLDLTKRNPLLNVKSSALKLFCPDLGTLEDMLAADEIFSFVAAEETPLGDNERSTEAFRLSSGEDLHKEFAVQQLHNKTLIVNDTSKRKDTKLVELLRKAKNDLEEGGSNTLFLAIGMLRWKETPESEKSFRAPLILLPVKLERRSAQAKVKMRQLPDEESIFNLTLIEMLQTDYDINLDRLRHELPEDESGVDVEEIWNIVRAAIQDQPGFIVVEEIVLGSFSFAKYLMWKDLRDRTELLKQSPFVEHVVDHPSDAYKQESVFVERGEVDEKIRPESFYAPLNCDSSQMVAVDASSHPQDFVLEGPPGTGKSETIANIICHNLALGRKVLFVAEKMAALQVVYRRMEKVGLAHLCLELHSNKANKKSVLDQLGAAWTQREGTTQSDWISKAQRLEKVRHGLNNYVAELHRHHALGLSARGAMARVVRFSYEHPLRLDWPDDQSHAPVRTKADLDPYLATARELGIAFGEVEDLDPANFGSITQLEFSNRWRTSVVAFANGMHTATNRARASAEALLEALAIPLEHISPAKLVQLSGLAELCDLAINGDVDFALQGGGPSRVRALSDSISLHTKLHDQINEFGHGLKWTMLDEYEWDQWIQQRNEATGLFGFLKRHSLRKTMRAKGLEKIADLRIIESSVAARETLRQLKISAAELEGSAVWFGVDSNPEQLNRSLIDGARALKLFKAFIASFADPTLPIGTLRRHLIDGRDFLSDSSQIVGLARRVAEEAANIAALNDKSEAVKIAINLDDDLSKIATDFSVVAEQSERLSRWCRWLAAKKRATQYQLEPLSLMLETRAIAPRDCEANAMTALCVWLAPKLIDQSPSLVQFAGASHESTIEMFRELDADVSATTAEYIVSKTASGVPDRNAPDTPAEYGVLARELAKKTRYKPVRALVNEMGGALTDLTPCFMMSPLSVAQFLPADFALFDLVVFDEASQITTWDAVGAIARGKNVIVVGDPKQMPPSNTFGRKEEDDPDEGDLESILDQALAARLPHLRLTGHYRSRHETLIAFSNSHYYENQLTTFPSAETKISAVTLHRVEGVYAKGRGRTNTIEAQAVVAEVVKRLTAMINGAPERSIGIVTINSQQQRLVEDFVDEARRKNSELEHFFTATDTYDPVFVKNLESVQGDERDIIVLSLTYGPTEPSGRTMSMNFGPLNKPGGERRLNVAVTRATTEVMVFSSFDSSMIDLSRTQATAVEHLKNYLEFAERGPIALSEFSSANHGVDQFDSDFEQAVAMSLRAKGWKVQTQVGVSKFRVDLGVIHPDKPGEYLAGVECDGATYHSSPSARDRDRVRQAILENLGWRIVRLWSTDYFQEPEYAIKKIHERLEALLADSREVKGVAEPEAEAALVSKPEPSAELGQESSSMPDADSGENDSKLIIDSGAAEADLLAQVQHQASSHEPLFEAHPVNDDVLAGLPTYDKERYFHADHRLDLSRLAKSVLENKNGITLHELTLDIAHKHGLNRSSRKQRQHLRDVIKSWAGLWREGEEKTTVWLSPDDVCNEIPWRGLYAFGLERDWKDLCYQEQVSVARSALAAQPNDPIDWLFSEFKIGRRHSSTAETFQTWVDRVHGV</sequence>
<feature type="domain" description="Restriction endonuclease type II-like" evidence="3">
    <location>
        <begin position="1630"/>
        <end position="1727"/>
    </location>
</feature>
<dbReference type="Pfam" id="PF18741">
    <property type="entry name" value="MTES_1575"/>
    <property type="match status" value="1"/>
</dbReference>
<dbReference type="InterPro" id="IPR041679">
    <property type="entry name" value="DNA2/NAM7-like_C"/>
</dbReference>
<dbReference type="Pfam" id="PF13087">
    <property type="entry name" value="AAA_12"/>
    <property type="match status" value="1"/>
</dbReference>
<dbReference type="PANTHER" id="PTHR10887">
    <property type="entry name" value="DNA2/NAM7 HELICASE FAMILY"/>
    <property type="match status" value="1"/>
</dbReference>
<reference evidence="4" key="1">
    <citation type="journal article" date="2015" name="Nature">
        <title>Complex archaea that bridge the gap between prokaryotes and eukaryotes.</title>
        <authorList>
            <person name="Spang A."/>
            <person name="Saw J.H."/>
            <person name="Jorgensen S.L."/>
            <person name="Zaremba-Niedzwiedzka K."/>
            <person name="Martijn J."/>
            <person name="Lind A.E."/>
            <person name="van Eijk R."/>
            <person name="Schleper C."/>
            <person name="Guy L."/>
            <person name="Ettema T.J."/>
        </authorList>
    </citation>
    <scope>NUCLEOTIDE SEQUENCE</scope>
</reference>
<name>A0A0F9QJH8_9ZZZZ</name>
<evidence type="ECO:0000256" key="1">
    <source>
        <dbReference type="SAM" id="MobiDB-lite"/>
    </source>
</evidence>
<dbReference type="FunFam" id="3.40.960.10:FF:000002">
    <property type="entry name" value="DNA helicase related protein"/>
    <property type="match status" value="1"/>
</dbReference>
<dbReference type="Pfam" id="PF13195">
    <property type="entry name" value="DUF4011"/>
    <property type="match status" value="1"/>
</dbReference>
<dbReference type="PANTHER" id="PTHR10887:SF495">
    <property type="entry name" value="HELICASE SENATAXIN ISOFORM X1-RELATED"/>
    <property type="match status" value="1"/>
</dbReference>
<feature type="region of interest" description="Disordered" evidence="1">
    <location>
        <begin position="1742"/>
        <end position="1774"/>
    </location>
</feature>
<dbReference type="CDD" id="cd18808">
    <property type="entry name" value="SF1_C_Upf1"/>
    <property type="match status" value="1"/>
</dbReference>
<comment type="caution">
    <text evidence="4">The sequence shown here is derived from an EMBL/GenBank/DDBJ whole genome shotgun (WGS) entry which is preliminary data.</text>
</comment>
<feature type="region of interest" description="Disordered" evidence="1">
    <location>
        <begin position="1355"/>
        <end position="1376"/>
    </location>
</feature>
<gene>
    <name evidence="4" type="ORF">LCGC14_0766000</name>
</gene>
<dbReference type="Gene3D" id="3.40.50.300">
    <property type="entry name" value="P-loop containing nucleotide triphosphate hydrolases"/>
    <property type="match status" value="3"/>
</dbReference>
<feature type="domain" description="DNA2/NAM7 helicase-like C-terminal" evidence="2">
    <location>
        <begin position="1384"/>
        <end position="1579"/>
    </location>
</feature>
<organism evidence="4">
    <name type="scientific">marine sediment metagenome</name>
    <dbReference type="NCBI Taxonomy" id="412755"/>
    <lineage>
        <taxon>unclassified sequences</taxon>
        <taxon>metagenomes</taxon>
        <taxon>ecological metagenomes</taxon>
    </lineage>
</organism>
<evidence type="ECO:0000259" key="2">
    <source>
        <dbReference type="Pfam" id="PF13087"/>
    </source>
</evidence>
<dbReference type="InterPro" id="IPR049468">
    <property type="entry name" value="Restrct_endonuc-II-like_dom"/>
</dbReference>
<protein>
    <submittedName>
        <fullName evidence="4">Uncharacterized protein</fullName>
    </submittedName>
</protein>